<keyword evidence="2" id="KW-1133">Transmembrane helix</keyword>
<dbReference type="InterPro" id="IPR057561">
    <property type="entry name" value="NADase_transloc"/>
</dbReference>
<dbReference type="OrthoDB" id="3712014at2"/>
<evidence type="ECO:0000313" key="5">
    <source>
        <dbReference type="EMBL" id="VEH69186.1"/>
    </source>
</evidence>
<protein>
    <recommendedName>
        <fullName evidence="3">NAD glycohydrolase translocation F5/8 type C domain-containing protein</fullName>
    </recommendedName>
</protein>
<dbReference type="Proteomes" id="UP000273044">
    <property type="component" value="Chromosome"/>
</dbReference>
<feature type="compositionally biased region" description="Basic and acidic residues" evidence="1">
    <location>
        <begin position="1"/>
        <end position="10"/>
    </location>
</feature>
<keyword evidence="2" id="KW-0472">Membrane</keyword>
<sequence length="237" mass="24850">MSKRLPDEYFRQTVSKSSDVRAASPEGASSTPSGGRGRRPRGVSLWLVVASCVAAALVGVVGTRLMMQQGAENPSPTPTPPASSVLDLTPYDGAVVPVSASHAAGKCSQGGEDRADTLLDNRADTVWRCPGAGVGEMVSFTFRPGTELVGVRIINGDTTGQGYRAGRRILAVRWTFSDGSWAVQPLDVSHPGDQEVRFPPVATDDVLMTVLSTTEPGSPETTANAVAVSHVEFLGRS</sequence>
<organism evidence="5 6">
    <name type="scientific">Arachnia propionica</name>
    <dbReference type="NCBI Taxonomy" id="1750"/>
    <lineage>
        <taxon>Bacteria</taxon>
        <taxon>Bacillati</taxon>
        <taxon>Actinomycetota</taxon>
        <taxon>Actinomycetes</taxon>
        <taxon>Propionibacteriales</taxon>
        <taxon>Propionibacteriaceae</taxon>
        <taxon>Arachnia</taxon>
    </lineage>
</organism>
<dbReference type="NCBIfam" id="NF047619">
    <property type="entry name" value="NADase_discoid"/>
    <property type="match status" value="1"/>
</dbReference>
<gene>
    <name evidence="4" type="ORF">J5A53_13440</name>
    <name evidence="5" type="ORF">NCTC12967_00450</name>
</gene>
<proteinExistence type="predicted"/>
<reference evidence="4" key="2">
    <citation type="submission" date="2021-03" db="EMBL/GenBank/DDBJ databases">
        <title>Human Oral Microbial Genomes.</title>
        <authorList>
            <person name="Johnston C.D."/>
            <person name="Chen T."/>
            <person name="Dewhirst F.E."/>
        </authorList>
    </citation>
    <scope>NUCLEOTIDE SEQUENCE</scope>
    <source>
        <strain evidence="4">F0714</strain>
    </source>
</reference>
<keyword evidence="2" id="KW-0812">Transmembrane</keyword>
<dbReference type="EMBL" id="LR134406">
    <property type="protein sequence ID" value="VEH69186.1"/>
    <property type="molecule type" value="Genomic_DNA"/>
</dbReference>
<evidence type="ECO:0000313" key="6">
    <source>
        <dbReference type="Proteomes" id="UP000273044"/>
    </source>
</evidence>
<name>A0A3N4CZ82_9ACTN</name>
<dbReference type="Pfam" id="PF25302">
    <property type="entry name" value="NADase_transloc"/>
    <property type="match status" value="1"/>
</dbReference>
<keyword evidence="6" id="KW-1185">Reference proteome</keyword>
<dbReference type="EMBL" id="CP072385">
    <property type="protein sequence ID" value="QUC10754.1"/>
    <property type="molecule type" value="Genomic_DNA"/>
</dbReference>
<dbReference type="AlphaFoldDB" id="A0A3N4CZ82"/>
<evidence type="ECO:0000259" key="3">
    <source>
        <dbReference type="Pfam" id="PF25302"/>
    </source>
</evidence>
<dbReference type="Proteomes" id="UP000677180">
    <property type="component" value="Chromosome"/>
</dbReference>
<accession>A0A3N4CZ82</accession>
<feature type="region of interest" description="Disordered" evidence="1">
    <location>
        <begin position="1"/>
        <end position="39"/>
    </location>
</feature>
<evidence type="ECO:0000313" key="4">
    <source>
        <dbReference type="EMBL" id="QUC10754.1"/>
    </source>
</evidence>
<reference evidence="5 6" key="1">
    <citation type="submission" date="2018-12" db="EMBL/GenBank/DDBJ databases">
        <authorList>
            <consortium name="Pathogen Informatics"/>
        </authorList>
    </citation>
    <scope>NUCLEOTIDE SEQUENCE [LARGE SCALE GENOMIC DNA]</scope>
    <source>
        <strain evidence="5 6">NCTC12967</strain>
    </source>
</reference>
<evidence type="ECO:0000256" key="2">
    <source>
        <dbReference type="SAM" id="Phobius"/>
    </source>
</evidence>
<feature type="domain" description="NAD glycohydrolase translocation F5/8 type C" evidence="3">
    <location>
        <begin position="106"/>
        <end position="211"/>
    </location>
</feature>
<dbReference type="RefSeq" id="WP_041696124.1">
    <property type="nucleotide sequence ID" value="NZ_CP040007.1"/>
</dbReference>
<dbReference type="GeneID" id="64405947"/>
<feature type="transmembrane region" description="Helical" evidence="2">
    <location>
        <begin position="45"/>
        <end position="67"/>
    </location>
</feature>
<evidence type="ECO:0000256" key="1">
    <source>
        <dbReference type="SAM" id="MobiDB-lite"/>
    </source>
</evidence>